<evidence type="ECO:0000259" key="1">
    <source>
        <dbReference type="Pfam" id="PF05709"/>
    </source>
</evidence>
<reference evidence="2" key="2">
    <citation type="submission" date="2023-03" db="EMBL/GenBank/DDBJ databases">
        <authorList>
            <person name="Vazquez L."/>
            <person name="Rodriguez J."/>
            <person name="Mayo B."/>
            <person name="Florez A.B."/>
        </authorList>
    </citation>
    <scope>NUCLEOTIDE SEQUENCE</scope>
    <source>
        <strain evidence="2">5A3I</strain>
    </source>
</reference>
<organism evidence="2 3">
    <name type="scientific">Staphylococcus equorum</name>
    <dbReference type="NCBI Taxonomy" id="246432"/>
    <lineage>
        <taxon>Bacteria</taxon>
        <taxon>Bacillati</taxon>
        <taxon>Bacillota</taxon>
        <taxon>Bacilli</taxon>
        <taxon>Bacillales</taxon>
        <taxon>Staphylococcaceae</taxon>
        <taxon>Staphylococcus</taxon>
    </lineage>
</organism>
<name>A0AAW7AIR6_9STAP</name>
<feature type="domain" description="Siphovirus-type tail component RIFT-related" evidence="1">
    <location>
        <begin position="37"/>
        <end position="129"/>
    </location>
</feature>
<dbReference type="Proteomes" id="UP001174037">
    <property type="component" value="Unassembled WGS sequence"/>
</dbReference>
<reference evidence="2" key="1">
    <citation type="journal article" date="2023" name="Int. J. Mol. Sci.">
        <title>Antibiotic Resistance/Susceptibility Profiles of Staphylococcus equorum Strains from Cheese, and Genome Analysis for Antibiotic Resistance Genes.</title>
        <authorList>
            <person name="Vazquez L."/>
            <person name="Srednik M.E."/>
            <person name="Rodriguez J."/>
            <person name="Florez A.B."/>
            <person name="Mayo B."/>
        </authorList>
    </citation>
    <scope>NUCLEOTIDE SEQUENCE</scope>
    <source>
        <strain evidence="2">5A3I</strain>
    </source>
</reference>
<proteinExistence type="predicted"/>
<dbReference type="RefSeq" id="WP_285324468.1">
    <property type="nucleotide sequence ID" value="NZ_JARGCK010000020.1"/>
</dbReference>
<evidence type="ECO:0000313" key="3">
    <source>
        <dbReference type="Proteomes" id="UP001174037"/>
    </source>
</evidence>
<dbReference type="AlphaFoldDB" id="A0AAW7AIR6"/>
<protein>
    <submittedName>
        <fullName evidence="2">Phage tail family protein</fullName>
    </submittedName>
</protein>
<accession>A0AAW7AIR6</accession>
<gene>
    <name evidence="2" type="ORF">P1A27_13960</name>
</gene>
<dbReference type="Pfam" id="PF05709">
    <property type="entry name" value="Sipho_tail"/>
    <property type="match status" value="1"/>
</dbReference>
<dbReference type="EMBL" id="JARGCK010000020">
    <property type="protein sequence ID" value="MDK9867031.1"/>
    <property type="molecule type" value="Genomic_DNA"/>
</dbReference>
<evidence type="ECO:0000313" key="2">
    <source>
        <dbReference type="EMBL" id="MDK9867031.1"/>
    </source>
</evidence>
<comment type="caution">
    <text evidence="2">The sequence shown here is derived from an EMBL/GenBank/DDBJ whole genome shotgun (WGS) entry which is preliminary data.</text>
</comment>
<dbReference type="InterPro" id="IPR008841">
    <property type="entry name" value="Siphovirus-type_tail_N"/>
</dbReference>
<sequence>MIDGRWLKIINEDGSKDINEYINDFIFLESKTSYPVVVEDNVTIKGVDGELPGAVSFAPFNLIVKFGLDGLDDVDINLMELKLRSIFYKRTPYYIVTSDNPGIKYKVNNPDMNPDYADFSTTRFEMTFSVKDGYSESYLKTDEMSLSNHHDWQFGNGYLAFDETDDFHHRTKKFRIYNGSSDAIDPTLRHVLNITVHANAPKGFKIRSLTTGDEFEYTGSLVYTDTFMLKGVYPVKNGSRVGADTNMSWLTLEKGFNYFVVEGEGLSDFDITFSFNFIYR</sequence>